<dbReference type="Gene3D" id="3.40.50.150">
    <property type="entry name" value="Vaccinia Virus protein VP39"/>
    <property type="match status" value="1"/>
</dbReference>
<gene>
    <name evidence="5" type="ORF">TM51_01353</name>
</gene>
<keyword evidence="1" id="KW-0489">Methyltransferase</keyword>
<reference evidence="5 6" key="1">
    <citation type="journal article" date="2013" name="Genome Announc.">
        <title>Draft Genome Sequence of the Lignocellulose Decomposer Thermobifida fusca Strain TM51.</title>
        <authorList>
            <person name="Toth A."/>
            <person name="Barna T."/>
            <person name="Nagy I."/>
            <person name="Horvath B."/>
            <person name="Nagy I."/>
            <person name="Tancsics A."/>
            <person name="Kriszt B."/>
            <person name="Baka E."/>
            <person name="Fekete C."/>
            <person name="Kukolya J."/>
        </authorList>
    </citation>
    <scope>NUCLEOTIDE SEQUENCE [LARGE SCALE GENOMIC DNA]</scope>
    <source>
        <strain evidence="5 6">TM51</strain>
    </source>
</reference>
<dbReference type="GO" id="GO:0008168">
    <property type="term" value="F:methyltransferase activity"/>
    <property type="evidence" value="ECO:0007669"/>
    <property type="project" value="UniProtKB-KW"/>
</dbReference>
<dbReference type="PANTHER" id="PTHR43464">
    <property type="entry name" value="METHYLTRANSFERASE"/>
    <property type="match status" value="1"/>
</dbReference>
<evidence type="ECO:0000259" key="4">
    <source>
        <dbReference type="Pfam" id="PF13649"/>
    </source>
</evidence>
<dbReference type="NCBIfam" id="NF041820">
    <property type="entry name" value="daptide_MTase"/>
    <property type="match status" value="1"/>
</dbReference>
<proteinExistence type="predicted"/>
<protein>
    <recommendedName>
        <fullName evidence="4">Methyltransferase domain-containing protein</fullName>
    </recommendedName>
</protein>
<sequence length="267" mass="28902">MAATTLLPPGRAGQLVAELGDRARLCDLYGPHGAPIYHDMSLRDTGEVRHLVGLVRPHPGPVLDLAAGSGRITLPLLALGREVTALDLSADMLALLRQQLDRAPAHLRERCTVVQADMADFRLPRRYAVIVLGTTSISLLDRAGRAGLYRCVAEHLADGGRFFLTTLDRGADSPEEEVEITATGASGTAYRLYEHWPAGADVRTITVLPSELPDGPVPVCTGHVRVLPPDRLAAELTQAGFTVQQRRTPLEDAGRHRVTLIEAEIQR</sequence>
<name>A0A9P2TDR1_THEFU</name>
<dbReference type="AlphaFoldDB" id="A0A9P2TDR1"/>
<evidence type="ECO:0000256" key="3">
    <source>
        <dbReference type="ARBA" id="ARBA00022691"/>
    </source>
</evidence>
<accession>A0A9P2TDR1</accession>
<comment type="caution">
    <text evidence="5">The sequence shown here is derived from an EMBL/GenBank/DDBJ whole genome shotgun (WGS) entry which is preliminary data.</text>
</comment>
<evidence type="ECO:0000256" key="1">
    <source>
        <dbReference type="ARBA" id="ARBA00022603"/>
    </source>
</evidence>
<evidence type="ECO:0000313" key="6">
    <source>
        <dbReference type="Proteomes" id="UP000014184"/>
    </source>
</evidence>
<dbReference type="RefSeq" id="WP_011290652.1">
    <property type="nucleotide sequence ID" value="NZ_AOSG01000004.1"/>
</dbReference>
<dbReference type="PANTHER" id="PTHR43464:SF19">
    <property type="entry name" value="UBIQUINONE BIOSYNTHESIS O-METHYLTRANSFERASE, MITOCHONDRIAL"/>
    <property type="match status" value="1"/>
</dbReference>
<evidence type="ECO:0000313" key="5">
    <source>
        <dbReference type="EMBL" id="EOR72689.1"/>
    </source>
</evidence>
<keyword evidence="2" id="KW-0808">Transferase</keyword>
<feature type="domain" description="Methyltransferase" evidence="4">
    <location>
        <begin position="62"/>
        <end position="160"/>
    </location>
</feature>
<dbReference type="InterPro" id="IPR041698">
    <property type="entry name" value="Methyltransf_25"/>
</dbReference>
<evidence type="ECO:0000256" key="2">
    <source>
        <dbReference type="ARBA" id="ARBA00022679"/>
    </source>
</evidence>
<dbReference type="InterPro" id="IPR049690">
    <property type="entry name" value="Daptide_MTase"/>
</dbReference>
<dbReference type="CDD" id="cd02440">
    <property type="entry name" value="AdoMet_MTases"/>
    <property type="match status" value="1"/>
</dbReference>
<keyword evidence="6" id="KW-1185">Reference proteome</keyword>
<dbReference type="SUPFAM" id="SSF53335">
    <property type="entry name" value="S-adenosyl-L-methionine-dependent methyltransferases"/>
    <property type="match status" value="1"/>
</dbReference>
<dbReference type="GO" id="GO:0032259">
    <property type="term" value="P:methylation"/>
    <property type="evidence" value="ECO:0007669"/>
    <property type="project" value="UniProtKB-KW"/>
</dbReference>
<keyword evidence="3" id="KW-0949">S-adenosyl-L-methionine</keyword>
<dbReference type="InterPro" id="IPR029063">
    <property type="entry name" value="SAM-dependent_MTases_sf"/>
</dbReference>
<organism evidence="5 6">
    <name type="scientific">Thermobifida fusca TM51</name>
    <dbReference type="NCBI Taxonomy" id="1169414"/>
    <lineage>
        <taxon>Bacteria</taxon>
        <taxon>Bacillati</taxon>
        <taxon>Actinomycetota</taxon>
        <taxon>Actinomycetes</taxon>
        <taxon>Streptosporangiales</taxon>
        <taxon>Nocardiopsidaceae</taxon>
        <taxon>Thermobifida</taxon>
    </lineage>
</organism>
<dbReference type="Pfam" id="PF13649">
    <property type="entry name" value="Methyltransf_25"/>
    <property type="match status" value="1"/>
</dbReference>
<dbReference type="Proteomes" id="UP000014184">
    <property type="component" value="Unassembled WGS sequence"/>
</dbReference>
<dbReference type="EMBL" id="AOSG01000004">
    <property type="protein sequence ID" value="EOR72689.1"/>
    <property type="molecule type" value="Genomic_DNA"/>
</dbReference>